<gene>
    <name evidence="8" type="ORF">FGL86_14640</name>
</gene>
<evidence type="ECO:0000256" key="5">
    <source>
        <dbReference type="ARBA" id="ARBA00023139"/>
    </source>
</evidence>
<dbReference type="PROSITE" id="PS51257">
    <property type="entry name" value="PROKAR_LIPOPROTEIN"/>
    <property type="match status" value="1"/>
</dbReference>
<dbReference type="GO" id="GO:0031241">
    <property type="term" value="C:periplasmic side of cell outer membrane"/>
    <property type="evidence" value="ECO:0007669"/>
    <property type="project" value="TreeGrafter"/>
</dbReference>
<keyword evidence="7" id="KW-0449">Lipoprotein</keyword>
<evidence type="ECO:0000256" key="2">
    <source>
        <dbReference type="ARBA" id="ARBA00022960"/>
    </source>
</evidence>
<dbReference type="PANTHER" id="PTHR38038:SF1">
    <property type="entry name" value="PENICILLIN-BINDING PROTEIN ACTIVATOR LPOA"/>
    <property type="match status" value="1"/>
</dbReference>
<dbReference type="EMBL" id="CP042382">
    <property type="protein sequence ID" value="QEA40192.1"/>
    <property type="molecule type" value="Genomic_DNA"/>
</dbReference>
<accession>A0A5B8SSV7</accession>
<keyword evidence="2" id="KW-0133">Cell shape</keyword>
<dbReference type="AlphaFoldDB" id="A0A5B8SSV7"/>
<evidence type="ECO:0000256" key="7">
    <source>
        <dbReference type="ARBA" id="ARBA00023288"/>
    </source>
</evidence>
<name>A0A5B8SSV7_9GAMM</name>
<evidence type="ECO:0000256" key="6">
    <source>
        <dbReference type="ARBA" id="ARBA00023237"/>
    </source>
</evidence>
<keyword evidence="1" id="KW-0732">Signal</keyword>
<keyword evidence="5" id="KW-0564">Palmitate</keyword>
<dbReference type="SUPFAM" id="SSF53822">
    <property type="entry name" value="Periplasmic binding protein-like I"/>
    <property type="match status" value="1"/>
</dbReference>
<dbReference type="OrthoDB" id="6708821at2"/>
<dbReference type="GO" id="GO:0008360">
    <property type="term" value="P:regulation of cell shape"/>
    <property type="evidence" value="ECO:0007669"/>
    <property type="project" value="UniProtKB-KW"/>
</dbReference>
<dbReference type="KEGG" id="paur:FGL86_14640"/>
<evidence type="ECO:0000256" key="3">
    <source>
        <dbReference type="ARBA" id="ARBA00022984"/>
    </source>
</evidence>
<dbReference type="InterPro" id="IPR007443">
    <property type="entry name" value="LpoA"/>
</dbReference>
<dbReference type="Proteomes" id="UP000321272">
    <property type="component" value="Chromosome"/>
</dbReference>
<keyword evidence="9" id="KW-1185">Reference proteome</keyword>
<keyword evidence="4" id="KW-0472">Membrane</keyword>
<dbReference type="CDD" id="cd06339">
    <property type="entry name" value="PBP1_YraM_LppC_lipoprotein-like"/>
    <property type="match status" value="1"/>
</dbReference>
<reference evidence="8 9" key="1">
    <citation type="submission" date="2019-06" db="EMBL/GenBank/DDBJ databases">
        <title>Genome analyses of bacteria isolated from kimchi.</title>
        <authorList>
            <person name="Lee S."/>
            <person name="Ahn S."/>
            <person name="Roh S."/>
        </authorList>
    </citation>
    <scope>NUCLEOTIDE SEQUENCE [LARGE SCALE GENOMIC DNA]</scope>
    <source>
        <strain evidence="8 9">CBA4606</strain>
    </source>
</reference>
<dbReference type="RefSeq" id="WP_147185299.1">
    <property type="nucleotide sequence ID" value="NZ_CP042382.1"/>
</dbReference>
<dbReference type="Gene3D" id="1.25.40.650">
    <property type="match status" value="1"/>
</dbReference>
<dbReference type="GO" id="GO:0009252">
    <property type="term" value="P:peptidoglycan biosynthetic process"/>
    <property type="evidence" value="ECO:0007669"/>
    <property type="project" value="UniProtKB-KW"/>
</dbReference>
<proteinExistence type="predicted"/>
<evidence type="ECO:0000313" key="9">
    <source>
        <dbReference type="Proteomes" id="UP000321272"/>
    </source>
</evidence>
<dbReference type="Pfam" id="PF04348">
    <property type="entry name" value="LppC"/>
    <property type="match status" value="1"/>
</dbReference>
<sequence>MKTPLRSLWAMALLTLALLILGLGGCATQSPLLERATGPSADALLRQAEQQDPSQAAATRFRAADILAREGKDTQAMEVLANLDDGKLPPQQRVQWALLLSRLALDNQDDSRVLQATALLEDGLDLSLDQANTLLERRGLALGNVGEPLASLEALLAVQSSTDDDTLNDAIWRQLSRLDTAGRGELAKDANSLTRGWLSLLELQRQSNGDISRFFDQLETWRSENPRHPAARRLPEDLVTLGELRGTRVERMAILLPSDGPLAEVAKQIRQGIESRHAIAEREGDQPPDLIYLDTYQADLESLYAQAVMNGAQVVLGPLSKEKVSELESRQQLPLPTLALNYGTASRSQASNLFQYGLSVEDEAEVIARGAARDGHRLAAALVPDNDWGQRVGEAFKQAFEEQNGEVAVLLHYNPKEPVNHTVARLLRRSGDVDMLFLLALPSYARQVPPNLDYHDAREMPIYATSQSYEGRPQPRIDQDLNDIRFVDIPWLIPDAAAGGADALPFGDSYQELSEDKDPGLLKLNAMGVDAFELGRRLPQLQALPGNVMSGATGRLGIGDNGRIERDLPWAQFADGVPQLPR</sequence>
<dbReference type="Gene3D" id="1.25.40.10">
    <property type="entry name" value="Tetratricopeptide repeat domain"/>
    <property type="match status" value="1"/>
</dbReference>
<protein>
    <submittedName>
        <fullName evidence="8">Penicillin-binding protein activator</fullName>
    </submittedName>
</protein>
<dbReference type="Gene3D" id="3.40.50.2300">
    <property type="match status" value="2"/>
</dbReference>
<keyword evidence="6" id="KW-0998">Cell outer membrane</keyword>
<keyword evidence="3" id="KW-0573">Peptidoglycan synthesis</keyword>
<dbReference type="GO" id="GO:0030234">
    <property type="term" value="F:enzyme regulator activity"/>
    <property type="evidence" value="ECO:0007669"/>
    <property type="project" value="TreeGrafter"/>
</dbReference>
<organism evidence="8 9">
    <name type="scientific">Pistricoccus aurantiacus</name>
    <dbReference type="NCBI Taxonomy" id="1883414"/>
    <lineage>
        <taxon>Bacteria</taxon>
        <taxon>Pseudomonadati</taxon>
        <taxon>Pseudomonadota</taxon>
        <taxon>Gammaproteobacteria</taxon>
        <taxon>Oceanospirillales</taxon>
        <taxon>Halomonadaceae</taxon>
        <taxon>Pistricoccus</taxon>
    </lineage>
</organism>
<dbReference type="PANTHER" id="PTHR38038">
    <property type="entry name" value="PENICILLIN-BINDING PROTEIN ACTIVATOR LPOA"/>
    <property type="match status" value="1"/>
</dbReference>
<dbReference type="InterPro" id="IPR011990">
    <property type="entry name" value="TPR-like_helical_dom_sf"/>
</dbReference>
<evidence type="ECO:0000256" key="4">
    <source>
        <dbReference type="ARBA" id="ARBA00023136"/>
    </source>
</evidence>
<evidence type="ECO:0000256" key="1">
    <source>
        <dbReference type="ARBA" id="ARBA00022729"/>
    </source>
</evidence>
<dbReference type="InterPro" id="IPR028082">
    <property type="entry name" value="Peripla_BP_I"/>
</dbReference>
<evidence type="ECO:0000313" key="8">
    <source>
        <dbReference type="EMBL" id="QEA40192.1"/>
    </source>
</evidence>